<accession>A0A1F4XIY6</accession>
<evidence type="ECO:0000313" key="8">
    <source>
        <dbReference type="EMBL" id="OGC81596.1"/>
    </source>
</evidence>
<feature type="domain" description="Polysaccharide chain length determinant N-terminal" evidence="7">
    <location>
        <begin position="3"/>
        <end position="44"/>
    </location>
</feature>
<feature type="transmembrane region" description="Helical" evidence="6">
    <location>
        <begin position="180"/>
        <end position="199"/>
    </location>
</feature>
<dbReference type="Proteomes" id="UP000177614">
    <property type="component" value="Unassembled WGS sequence"/>
</dbReference>
<evidence type="ECO:0000256" key="5">
    <source>
        <dbReference type="ARBA" id="ARBA00023136"/>
    </source>
</evidence>
<sequence length="330" mass="37729">MEISALFTPIWREKWHIIIITAVTTAVLILYSLYMAKPSYQSNVFFTIGYRDEYVPVNDYNYGNYYGNYASIEFARTMSAWPKDTFFIDDVYKRAGVDRIQDESLIDKLIGNFNVKREERANVVVNIRSKSESSLQKLTNNFIKIMKERLETYNNQTATNYQIVNLSTTFYSTFLALDEAWPFGIILGLLLSIIWVYIYEAWQGVLNTNKQLEEIFDKSTFWLRKGLDSSLNPIVSLVENNARISLVSNRADSKSIKAVLSKHKNIHVSSTASKKTGHIVQAVNFPKESSALLDNTSPVIVLAQRGKSRIHELKTLKALIGSRETHTVLL</sequence>
<dbReference type="AlphaFoldDB" id="A0A1F4XIY6"/>
<dbReference type="InterPro" id="IPR003856">
    <property type="entry name" value="LPS_length_determ_N"/>
</dbReference>
<protein>
    <recommendedName>
        <fullName evidence="7">Polysaccharide chain length determinant N-terminal domain-containing protein</fullName>
    </recommendedName>
</protein>
<comment type="subcellular location">
    <subcellularLocation>
        <location evidence="1">Cell membrane</location>
        <topology evidence="1">Multi-pass membrane protein</topology>
    </subcellularLocation>
</comment>
<evidence type="ECO:0000256" key="2">
    <source>
        <dbReference type="ARBA" id="ARBA00022475"/>
    </source>
</evidence>
<evidence type="ECO:0000259" key="7">
    <source>
        <dbReference type="Pfam" id="PF02706"/>
    </source>
</evidence>
<name>A0A1F4XIY6_9BACT</name>
<evidence type="ECO:0000256" key="3">
    <source>
        <dbReference type="ARBA" id="ARBA00022692"/>
    </source>
</evidence>
<keyword evidence="2" id="KW-1003">Cell membrane</keyword>
<evidence type="ECO:0000256" key="6">
    <source>
        <dbReference type="SAM" id="Phobius"/>
    </source>
</evidence>
<proteinExistence type="predicted"/>
<evidence type="ECO:0000256" key="1">
    <source>
        <dbReference type="ARBA" id="ARBA00004651"/>
    </source>
</evidence>
<comment type="caution">
    <text evidence="8">The sequence shown here is derived from an EMBL/GenBank/DDBJ whole genome shotgun (WGS) entry which is preliminary data.</text>
</comment>
<evidence type="ECO:0000256" key="4">
    <source>
        <dbReference type="ARBA" id="ARBA00022989"/>
    </source>
</evidence>
<keyword evidence="4 6" id="KW-1133">Transmembrane helix</keyword>
<organism evidence="8 9">
    <name type="scientific">Candidatus Abawacabacteria bacterium RBG_16_42_10</name>
    <dbReference type="NCBI Taxonomy" id="1817814"/>
    <lineage>
        <taxon>Bacteria</taxon>
        <taxon>Candidatus Abawacaibacteriota</taxon>
    </lineage>
</organism>
<dbReference type="GO" id="GO:0005886">
    <property type="term" value="C:plasma membrane"/>
    <property type="evidence" value="ECO:0007669"/>
    <property type="project" value="UniProtKB-SubCell"/>
</dbReference>
<feature type="transmembrane region" description="Helical" evidence="6">
    <location>
        <begin position="15"/>
        <end position="34"/>
    </location>
</feature>
<keyword evidence="3 6" id="KW-0812">Transmembrane</keyword>
<gene>
    <name evidence="8" type="ORF">A2V81_04950</name>
</gene>
<dbReference type="Pfam" id="PF02706">
    <property type="entry name" value="Wzz"/>
    <property type="match status" value="1"/>
</dbReference>
<dbReference type="EMBL" id="MEWR01000023">
    <property type="protein sequence ID" value="OGC81596.1"/>
    <property type="molecule type" value="Genomic_DNA"/>
</dbReference>
<dbReference type="STRING" id="1817814.A2V81_04950"/>
<evidence type="ECO:0000313" key="9">
    <source>
        <dbReference type="Proteomes" id="UP000177614"/>
    </source>
</evidence>
<reference evidence="8 9" key="1">
    <citation type="journal article" date="2016" name="Nat. Commun.">
        <title>Thousands of microbial genomes shed light on interconnected biogeochemical processes in an aquifer system.</title>
        <authorList>
            <person name="Anantharaman K."/>
            <person name="Brown C.T."/>
            <person name="Hug L.A."/>
            <person name="Sharon I."/>
            <person name="Castelle C.J."/>
            <person name="Probst A.J."/>
            <person name="Thomas B.C."/>
            <person name="Singh A."/>
            <person name="Wilkins M.J."/>
            <person name="Karaoz U."/>
            <person name="Brodie E.L."/>
            <person name="Williams K.H."/>
            <person name="Hubbard S.S."/>
            <person name="Banfield J.F."/>
        </authorList>
    </citation>
    <scope>NUCLEOTIDE SEQUENCE [LARGE SCALE GENOMIC DNA]</scope>
</reference>
<keyword evidence="5 6" id="KW-0472">Membrane</keyword>